<dbReference type="GO" id="GO:0005829">
    <property type="term" value="C:cytosol"/>
    <property type="evidence" value="ECO:0007669"/>
    <property type="project" value="TreeGrafter"/>
</dbReference>
<reference evidence="6" key="1">
    <citation type="submission" date="2019-12" db="EMBL/GenBank/DDBJ databases">
        <authorList>
            <person name="zhang j."/>
            <person name="sun C.M."/>
        </authorList>
    </citation>
    <scope>NUCLEOTIDE SEQUENCE</scope>
    <source>
        <strain evidence="6">NS-1</strain>
    </source>
</reference>
<evidence type="ECO:0000256" key="3">
    <source>
        <dbReference type="ARBA" id="ARBA00022695"/>
    </source>
</evidence>
<comment type="similarity">
    <text evidence="5">Belongs to the KdsB family.</text>
</comment>
<evidence type="ECO:0000256" key="2">
    <source>
        <dbReference type="ARBA" id="ARBA00022679"/>
    </source>
</evidence>
<dbReference type="HAMAP" id="MF_00057">
    <property type="entry name" value="KdsB"/>
    <property type="match status" value="1"/>
</dbReference>
<organism evidence="6 7">
    <name type="scientific">Iocasia fonsfrigidae</name>
    <dbReference type="NCBI Taxonomy" id="2682810"/>
    <lineage>
        <taxon>Bacteria</taxon>
        <taxon>Bacillati</taxon>
        <taxon>Bacillota</taxon>
        <taxon>Clostridia</taxon>
        <taxon>Halanaerobiales</taxon>
        <taxon>Halanaerobiaceae</taxon>
        <taxon>Iocasia</taxon>
    </lineage>
</organism>
<evidence type="ECO:0000313" key="6">
    <source>
        <dbReference type="EMBL" id="QTL99565.1"/>
    </source>
</evidence>
<dbReference type="KEGG" id="ifn:GM661_17215"/>
<dbReference type="GO" id="GO:0033468">
    <property type="term" value="P:CMP-keto-3-deoxy-D-manno-octulosonic acid biosynthetic process"/>
    <property type="evidence" value="ECO:0007669"/>
    <property type="project" value="UniProtKB-UniRule"/>
</dbReference>
<dbReference type="NCBIfam" id="TIGR00466">
    <property type="entry name" value="kdsB"/>
    <property type="match status" value="1"/>
</dbReference>
<keyword evidence="2 5" id="KW-0808">Transferase</keyword>
<dbReference type="EMBL" id="CP046640">
    <property type="protein sequence ID" value="QTL99565.1"/>
    <property type="molecule type" value="Genomic_DNA"/>
</dbReference>
<dbReference type="GO" id="GO:0016020">
    <property type="term" value="C:membrane"/>
    <property type="evidence" value="ECO:0007669"/>
    <property type="project" value="UniProtKB-SubCell"/>
</dbReference>
<dbReference type="EC" id="2.7.7.38" evidence="5"/>
<proteinExistence type="inferred from homology"/>
<evidence type="ECO:0000256" key="1">
    <source>
        <dbReference type="ARBA" id="ARBA00004370"/>
    </source>
</evidence>
<comment type="subcellular location">
    <subcellularLocation>
        <location evidence="5">Cytoplasm</location>
    </subcellularLocation>
    <subcellularLocation>
        <location evidence="1">Membrane</location>
    </subcellularLocation>
</comment>
<protein>
    <recommendedName>
        <fullName evidence="5">3-deoxy-manno-octulosonate cytidylyltransferase</fullName>
        <ecNumber evidence="5">2.7.7.38</ecNumber>
    </recommendedName>
    <alternativeName>
        <fullName evidence="5">CMP-2-keto-3-deoxyoctulosonic acid synthase</fullName>
        <shortName evidence="5">CKS</shortName>
        <shortName evidence="5">CMP-KDO synthase</shortName>
    </alternativeName>
</protein>
<dbReference type="NCBIfam" id="NF009905">
    <property type="entry name" value="PRK13368.1"/>
    <property type="match status" value="1"/>
</dbReference>
<keyword evidence="3 5" id="KW-0548">Nucleotidyltransferase</keyword>
<evidence type="ECO:0000313" key="7">
    <source>
        <dbReference type="Proteomes" id="UP000665020"/>
    </source>
</evidence>
<comment type="catalytic activity">
    <reaction evidence="5">
        <text>3-deoxy-alpha-D-manno-oct-2-ulosonate + CTP = CMP-3-deoxy-beta-D-manno-octulosonate + diphosphate</text>
        <dbReference type="Rhea" id="RHEA:23448"/>
        <dbReference type="ChEBI" id="CHEBI:33019"/>
        <dbReference type="ChEBI" id="CHEBI:37563"/>
        <dbReference type="ChEBI" id="CHEBI:85986"/>
        <dbReference type="ChEBI" id="CHEBI:85987"/>
        <dbReference type="EC" id="2.7.7.38"/>
    </reaction>
</comment>
<dbReference type="GO" id="GO:0008690">
    <property type="term" value="F:3-deoxy-manno-octulosonate cytidylyltransferase activity"/>
    <property type="evidence" value="ECO:0007669"/>
    <property type="project" value="UniProtKB-UniRule"/>
</dbReference>
<dbReference type="Gene3D" id="3.90.550.10">
    <property type="entry name" value="Spore Coat Polysaccharide Biosynthesis Protein SpsA, Chain A"/>
    <property type="match status" value="1"/>
</dbReference>
<dbReference type="CDD" id="cd02517">
    <property type="entry name" value="CMP-KDO-Synthetase"/>
    <property type="match status" value="1"/>
</dbReference>
<dbReference type="SUPFAM" id="SSF53448">
    <property type="entry name" value="Nucleotide-diphospho-sugar transferases"/>
    <property type="match status" value="1"/>
</dbReference>
<dbReference type="NCBIfam" id="NF003950">
    <property type="entry name" value="PRK05450.1-3"/>
    <property type="match status" value="1"/>
</dbReference>
<evidence type="ECO:0000256" key="5">
    <source>
        <dbReference type="HAMAP-Rule" id="MF_00057"/>
    </source>
</evidence>
<accession>A0A8A7KHL0</accession>
<keyword evidence="5" id="KW-0963">Cytoplasm</keyword>
<dbReference type="PANTHER" id="PTHR42866:SF2">
    <property type="entry name" value="3-DEOXY-MANNO-OCTULOSONATE CYTIDYLYLTRANSFERASE, MITOCHONDRIAL"/>
    <property type="match status" value="1"/>
</dbReference>
<comment type="function">
    <text evidence="5">Activates KDO (a required 8-carbon sugar) for incorporation into bacterial lipopolysaccharide in Gram-negative bacteria.</text>
</comment>
<dbReference type="InterPro" id="IPR003329">
    <property type="entry name" value="Cytidylyl_trans"/>
</dbReference>
<evidence type="ECO:0000256" key="4">
    <source>
        <dbReference type="ARBA" id="ARBA00022985"/>
    </source>
</evidence>
<dbReference type="FunFam" id="3.90.550.10:FF:000011">
    <property type="entry name" value="3-deoxy-manno-octulosonate cytidylyltransferase"/>
    <property type="match status" value="1"/>
</dbReference>
<dbReference type="Pfam" id="PF02348">
    <property type="entry name" value="CTP_transf_3"/>
    <property type="match status" value="1"/>
</dbReference>
<dbReference type="Proteomes" id="UP000665020">
    <property type="component" value="Chromosome"/>
</dbReference>
<name>A0A8A7KHL0_9FIRM</name>
<dbReference type="NCBIfam" id="NF003952">
    <property type="entry name" value="PRK05450.1-5"/>
    <property type="match status" value="1"/>
</dbReference>
<dbReference type="RefSeq" id="WP_230867901.1">
    <property type="nucleotide sequence ID" value="NZ_CP046640.1"/>
</dbReference>
<dbReference type="InterPro" id="IPR004528">
    <property type="entry name" value="KdsB"/>
</dbReference>
<dbReference type="GO" id="GO:0009103">
    <property type="term" value="P:lipopolysaccharide biosynthetic process"/>
    <property type="evidence" value="ECO:0007669"/>
    <property type="project" value="UniProtKB-UniRule"/>
</dbReference>
<dbReference type="AlphaFoldDB" id="A0A8A7KHL0"/>
<comment type="pathway">
    <text evidence="5">Nucleotide-sugar biosynthesis; CMP-3-deoxy-D-manno-octulosonate biosynthesis; CMP-3-deoxy-D-manno-octulosonate from 3-deoxy-D-manno-octulosonate and CTP: step 1/1.</text>
</comment>
<dbReference type="PANTHER" id="PTHR42866">
    <property type="entry name" value="3-DEOXY-MANNO-OCTULOSONATE CYTIDYLYLTRANSFERASE"/>
    <property type="match status" value="1"/>
</dbReference>
<keyword evidence="4 5" id="KW-0448">Lipopolysaccharide biosynthesis</keyword>
<gene>
    <name evidence="5 6" type="primary">kdsB</name>
    <name evidence="6" type="ORF">GM661_17215</name>
</gene>
<dbReference type="InterPro" id="IPR029044">
    <property type="entry name" value="Nucleotide-diphossugar_trans"/>
</dbReference>
<sequence>MKIVAVIPARLKSTRLPNKVLTNINGKPMIQHVYERVSKADLYDVVVACDDKKIYDIVKSFGGKVMMTRKDHINGSSRIAEVASAIDVDIIINVQGDEPLINSKVINQVIEAFSDEECVMATLKQKIENERDIMNPNCVKVITDKNSNAIYFSRYPLPYLRENKAQDYFKHIGIYGYKREFLLDYVKMEPTELEIAESLEQLRVIENGFKIKVLETDCKLVGVDTQDDLKRVSKLLKHNNV</sequence>
<dbReference type="UniPathway" id="UPA00358">
    <property type="reaction ID" value="UER00476"/>
</dbReference>
<keyword evidence="7" id="KW-1185">Reference proteome</keyword>